<evidence type="ECO:0000256" key="1">
    <source>
        <dbReference type="SAM" id="SignalP"/>
    </source>
</evidence>
<accession>A0ABT6S124</accession>
<gene>
    <name evidence="3" type="ORF">QIS99_29980</name>
</gene>
<dbReference type="EMBL" id="JASCIR010000047">
    <property type="protein sequence ID" value="MDI3390389.1"/>
    <property type="molecule type" value="Genomic_DNA"/>
</dbReference>
<reference evidence="3 4" key="1">
    <citation type="submission" date="2023-05" db="EMBL/GenBank/DDBJ databases">
        <title>Draft genome sequence of Streptomyces sp. B-S-A8 isolated from a cave soil in Thailand.</title>
        <authorList>
            <person name="Chamroensaksri N."/>
            <person name="Muangham S."/>
        </authorList>
    </citation>
    <scope>NUCLEOTIDE SEQUENCE [LARGE SCALE GENOMIC DNA]</scope>
    <source>
        <strain evidence="3 4">B-S-A8</strain>
    </source>
</reference>
<comment type="caution">
    <text evidence="3">The sequence shown here is derived from an EMBL/GenBank/DDBJ whole genome shotgun (WGS) entry which is preliminary data.</text>
</comment>
<sequence length="142" mass="14723">MYARTATGIAALAVLLGAGTATSAPGYDIAVNTRAVIAGDHTVTTSGTYRCTGSSGLSPVFVTASVRQGSLSISGDSQEAVCDGELHDWQLKARGFRDFHLEPGAATVQGHLVQIRPRSGLIPIETNFLAAAEQQVELVPQG</sequence>
<organism evidence="3 4">
    <name type="scientific">Streptomyces solicavernae</name>
    <dbReference type="NCBI Taxonomy" id="3043614"/>
    <lineage>
        <taxon>Bacteria</taxon>
        <taxon>Bacillati</taxon>
        <taxon>Actinomycetota</taxon>
        <taxon>Actinomycetes</taxon>
        <taxon>Kitasatosporales</taxon>
        <taxon>Streptomycetaceae</taxon>
        <taxon>Streptomyces</taxon>
    </lineage>
</organism>
<dbReference type="InterPro" id="IPR046266">
    <property type="entry name" value="DUF6299"/>
</dbReference>
<keyword evidence="4" id="KW-1185">Reference proteome</keyword>
<feature type="signal peptide" evidence="1">
    <location>
        <begin position="1"/>
        <end position="23"/>
    </location>
</feature>
<evidence type="ECO:0000313" key="4">
    <source>
        <dbReference type="Proteomes" id="UP001224661"/>
    </source>
</evidence>
<evidence type="ECO:0000259" key="2">
    <source>
        <dbReference type="Pfam" id="PF19816"/>
    </source>
</evidence>
<feature type="chain" id="PRO_5047413066" evidence="1">
    <location>
        <begin position="24"/>
        <end position="142"/>
    </location>
</feature>
<dbReference type="Pfam" id="PF19816">
    <property type="entry name" value="DUF6299"/>
    <property type="match status" value="1"/>
</dbReference>
<feature type="domain" description="DUF6299" evidence="2">
    <location>
        <begin position="28"/>
        <end position="139"/>
    </location>
</feature>
<name>A0ABT6S124_9ACTN</name>
<proteinExistence type="predicted"/>
<keyword evidence="1" id="KW-0732">Signal</keyword>
<evidence type="ECO:0000313" key="3">
    <source>
        <dbReference type="EMBL" id="MDI3390389.1"/>
    </source>
</evidence>
<dbReference type="Proteomes" id="UP001224661">
    <property type="component" value="Unassembled WGS sequence"/>
</dbReference>
<dbReference type="RefSeq" id="WP_282516872.1">
    <property type="nucleotide sequence ID" value="NZ_JASCIR010000047.1"/>
</dbReference>
<protein>
    <submittedName>
        <fullName evidence="3">DUF6299 family protein</fullName>
    </submittedName>
</protein>